<feature type="domain" description="Glycosyltransferase 2-like" evidence="2">
    <location>
        <begin position="154"/>
        <end position="254"/>
    </location>
</feature>
<evidence type="ECO:0000313" key="3">
    <source>
        <dbReference type="EMBL" id="KFN10550.1"/>
    </source>
</evidence>
<dbReference type="STRING" id="44252.DJ90_1104"/>
<dbReference type="InterPro" id="IPR029044">
    <property type="entry name" value="Nucleotide-diphossugar_trans"/>
</dbReference>
<dbReference type="SUPFAM" id="SSF53448">
    <property type="entry name" value="Nucleotide-diphospho-sugar transferases"/>
    <property type="match status" value="1"/>
</dbReference>
<keyword evidence="4" id="KW-1185">Reference proteome</keyword>
<dbReference type="HOGENOM" id="CLU_049288_2_1_9"/>
<accession>A0A090ZJW4</accession>
<keyword evidence="3" id="KW-0808">Transferase</keyword>
<name>A0A090ZJW4_PAEMA</name>
<dbReference type="GO" id="GO:0016740">
    <property type="term" value="F:transferase activity"/>
    <property type="evidence" value="ECO:0007669"/>
    <property type="project" value="UniProtKB-KW"/>
</dbReference>
<reference evidence="3 4" key="1">
    <citation type="submission" date="2014-04" db="EMBL/GenBank/DDBJ databases">
        <authorList>
            <person name="Bishop-Lilly K.A."/>
            <person name="Broomall S.M."/>
            <person name="Chain P.S."/>
            <person name="Chertkov O."/>
            <person name="Coyne S.R."/>
            <person name="Daligault H.E."/>
            <person name="Davenport K.W."/>
            <person name="Erkkila T."/>
            <person name="Frey K.G."/>
            <person name="Gibbons H.S."/>
            <person name="Gu W."/>
            <person name="Jaissle J."/>
            <person name="Johnson S.L."/>
            <person name="Koroleva G.I."/>
            <person name="Ladner J.T."/>
            <person name="Lo C.-C."/>
            <person name="Minogue T.D."/>
            <person name="Munk C."/>
            <person name="Palacios G.F."/>
            <person name="Redden C.L."/>
            <person name="Rosenzweig C.N."/>
            <person name="Scholz M.B."/>
            <person name="Teshima H."/>
            <person name="Xu Y."/>
        </authorList>
    </citation>
    <scope>NUCLEOTIDE SEQUENCE [LARGE SCALE GENOMIC DNA]</scope>
    <source>
        <strain evidence="3 4">8244</strain>
    </source>
</reference>
<dbReference type="Pfam" id="PF00535">
    <property type="entry name" value="Glycos_transf_2"/>
    <property type="match status" value="1"/>
</dbReference>
<proteinExistence type="predicted"/>
<gene>
    <name evidence="3" type="ORF">DJ90_1104</name>
</gene>
<evidence type="ECO:0000259" key="2">
    <source>
        <dbReference type="Pfam" id="PF00535"/>
    </source>
</evidence>
<evidence type="ECO:0000256" key="1">
    <source>
        <dbReference type="SAM" id="MobiDB-lite"/>
    </source>
</evidence>
<evidence type="ECO:0000313" key="4">
    <source>
        <dbReference type="Proteomes" id="UP000029278"/>
    </source>
</evidence>
<dbReference type="GeneID" id="77011846"/>
<feature type="region of interest" description="Disordered" evidence="1">
    <location>
        <begin position="1"/>
        <end position="68"/>
    </location>
</feature>
<dbReference type="Gene3D" id="3.90.550.10">
    <property type="entry name" value="Spore Coat Polysaccharide Biosynthesis Protein SpsA, Chain A"/>
    <property type="match status" value="1"/>
</dbReference>
<comment type="caution">
    <text evidence="3">The sequence shown here is derived from an EMBL/GenBank/DDBJ whole genome shotgun (WGS) entry which is preliminary data.</text>
</comment>
<dbReference type="AlphaFoldDB" id="A0A090ZJW4"/>
<dbReference type="EMBL" id="JMQA01000018">
    <property type="protein sequence ID" value="KFN10550.1"/>
    <property type="molecule type" value="Genomic_DNA"/>
</dbReference>
<dbReference type="Proteomes" id="UP000029278">
    <property type="component" value="Unassembled WGS sequence"/>
</dbReference>
<organism evidence="3 4">
    <name type="scientific">Paenibacillus macerans</name>
    <name type="common">Bacillus macerans</name>
    <dbReference type="NCBI Taxonomy" id="44252"/>
    <lineage>
        <taxon>Bacteria</taxon>
        <taxon>Bacillati</taxon>
        <taxon>Bacillota</taxon>
        <taxon>Bacilli</taxon>
        <taxon>Bacillales</taxon>
        <taxon>Paenibacillaceae</taxon>
        <taxon>Paenibacillus</taxon>
    </lineage>
</organism>
<protein>
    <submittedName>
        <fullName evidence="3">Glycosyl transferase 2 family protein</fullName>
    </submittedName>
</protein>
<dbReference type="PATRIC" id="fig|44252.3.peg.1572"/>
<dbReference type="RefSeq" id="WP_082207694.1">
    <property type="nucleotide sequence ID" value="NZ_BGML01000010.1"/>
</dbReference>
<feature type="compositionally biased region" description="Basic residues" evidence="1">
    <location>
        <begin position="1"/>
        <end position="13"/>
    </location>
</feature>
<sequence length="395" mass="42416">MNARKQVKRRRSRTWPLPGRTRKRRRPKQAQPGRAAGRPSSGYRFGRRPGVRRDGPGHAQTGGAAPMAGENHRLELAAAEAGTRAAILDGAQGPANPERMQQGFQSWYLDHAPAGLSYREILPIALAFRKGYADASGLADPWIPLPIKEGAAAIVTASNEERTLPAVLAELRKLPLKEIIVVLNGCSDGSFAAVERDPRVTKLNFPERLGHDIGRAIGAAAASEPILLFTDGDMVLPAEDLAAFLIAVDQGMDLALNNLSPYLPPFPQQDEVTRCKTFLNHALGRPDLQANSLTAVPHAISRRTLQTVGAGALIVPPKAQALALARGLTVGAPHSVDVVRKNRIRRGNTGAGNDVAQMIIGDHIEALGAVMQTEGVRLRHTTLPRNELAKARNAL</sequence>
<dbReference type="InterPro" id="IPR001173">
    <property type="entry name" value="Glyco_trans_2-like"/>
</dbReference>